<evidence type="ECO:0000313" key="3">
    <source>
        <dbReference type="Proteomes" id="UP001153636"/>
    </source>
</evidence>
<feature type="transmembrane region" description="Helical" evidence="1">
    <location>
        <begin position="135"/>
        <end position="158"/>
    </location>
</feature>
<accession>A0A9P0CZ40</accession>
<feature type="transmembrane region" description="Helical" evidence="1">
    <location>
        <begin position="12"/>
        <end position="32"/>
    </location>
</feature>
<keyword evidence="3" id="KW-1185">Reference proteome</keyword>
<dbReference type="EMBL" id="OV651815">
    <property type="protein sequence ID" value="CAH1108415.1"/>
    <property type="molecule type" value="Genomic_DNA"/>
</dbReference>
<evidence type="ECO:0000256" key="1">
    <source>
        <dbReference type="SAM" id="Phobius"/>
    </source>
</evidence>
<dbReference type="OrthoDB" id="8186944at2759"/>
<proteinExistence type="predicted"/>
<protein>
    <submittedName>
        <fullName evidence="2">Uncharacterized protein</fullName>
    </submittedName>
</protein>
<reference evidence="2" key="1">
    <citation type="submission" date="2022-01" db="EMBL/GenBank/DDBJ databases">
        <authorList>
            <person name="King R."/>
        </authorList>
    </citation>
    <scope>NUCLEOTIDE SEQUENCE</scope>
</reference>
<keyword evidence="1" id="KW-1133">Transmembrane helix</keyword>
<organism evidence="2 3">
    <name type="scientific">Psylliodes chrysocephalus</name>
    <dbReference type="NCBI Taxonomy" id="3402493"/>
    <lineage>
        <taxon>Eukaryota</taxon>
        <taxon>Metazoa</taxon>
        <taxon>Ecdysozoa</taxon>
        <taxon>Arthropoda</taxon>
        <taxon>Hexapoda</taxon>
        <taxon>Insecta</taxon>
        <taxon>Pterygota</taxon>
        <taxon>Neoptera</taxon>
        <taxon>Endopterygota</taxon>
        <taxon>Coleoptera</taxon>
        <taxon>Polyphaga</taxon>
        <taxon>Cucujiformia</taxon>
        <taxon>Chrysomeloidea</taxon>
        <taxon>Chrysomelidae</taxon>
        <taxon>Galerucinae</taxon>
        <taxon>Alticini</taxon>
        <taxon>Psylliodes</taxon>
    </lineage>
</organism>
<keyword evidence="1" id="KW-0812">Transmembrane</keyword>
<dbReference type="Proteomes" id="UP001153636">
    <property type="component" value="Chromosome 3"/>
</dbReference>
<keyword evidence="1" id="KW-0472">Membrane</keyword>
<evidence type="ECO:0000313" key="2">
    <source>
        <dbReference type="EMBL" id="CAH1108415.1"/>
    </source>
</evidence>
<feature type="transmembrane region" description="Helical" evidence="1">
    <location>
        <begin position="69"/>
        <end position="88"/>
    </location>
</feature>
<dbReference type="AlphaFoldDB" id="A0A9P0CZ40"/>
<feature type="transmembrane region" description="Helical" evidence="1">
    <location>
        <begin position="214"/>
        <end position="243"/>
    </location>
</feature>
<sequence>MDQLSSEKRLSLAYLICVITGGISSISTGIAWNHWYKTLDQCIDKNCSCIIYGQHTMSVFLGGGQSPCIWVTFGPLIYILFAIALLCFHGYRVLFTTKSPSGRSTRTMLAKLDTGESVQIEAISQEVTSHLPTSYWATVSALSLLFFIYSLVHFAIYLDGYYQTCHQYRSTLEKLLRLHGSVLPVLYNRLGCQGVFDFMDYMQPDSGRAYRDGIINTGLCLIFGISGACINWISFLLASFINIRVTMFNNTEM</sequence>
<gene>
    <name evidence="2" type="ORF">PSYICH_LOCUS8649</name>
</gene>
<name>A0A9P0CZ40_9CUCU</name>